<dbReference type="Pfam" id="PF02974">
    <property type="entry name" value="Inh"/>
    <property type="match status" value="2"/>
</dbReference>
<dbReference type="EMBL" id="JBHSLW010000028">
    <property type="protein sequence ID" value="MFC5421277.1"/>
    <property type="molecule type" value="Genomic_DNA"/>
</dbReference>
<reference evidence="5" key="1">
    <citation type="journal article" date="2019" name="Int. J. Syst. Evol. Microbiol.">
        <title>The Global Catalogue of Microorganisms (GCM) 10K type strain sequencing project: providing services to taxonomists for standard genome sequencing and annotation.</title>
        <authorList>
            <consortium name="The Broad Institute Genomics Platform"/>
            <consortium name="The Broad Institute Genome Sequencing Center for Infectious Disease"/>
            <person name="Wu L."/>
            <person name="Ma J."/>
        </authorList>
    </citation>
    <scope>NUCLEOTIDE SEQUENCE [LARGE SCALE GENOMIC DNA]</scope>
    <source>
        <strain evidence="5">NCAIM B.01391</strain>
    </source>
</reference>
<feature type="domain" description="Alkaline proteinase inhibitor/ Outer membrane lipoprotein Omp19" evidence="3">
    <location>
        <begin position="51"/>
        <end position="140"/>
    </location>
</feature>
<sequence length="274" mass="28974">MEESLIRIRIRRVWRGAAVAVLAPLSVSPAPAQTAPLPRGAEKAPEALKPFIGAWDIEKLGASRECTVTFGAEPAGQGRQLRFPATCRRALPILTGVVAWDVADGSPRLLDGHGKAVIIFSDKADPGRRGKGSDGAQYGLDPSGYVRAQQRPAPSQAELAATAAARPTAVDPATAPAVASVPGRYAVMRQAGREVCKLALSTNPSANAGAFVTSFDGLCPDTGLTIFSPVAWRYEQGRLELIARKGHKVELIFEGGQWRKDPAVGAPLMLKKLP</sequence>
<keyword evidence="4" id="KW-0481">Metalloenzyme inhibitor</keyword>
<keyword evidence="1 2" id="KW-0732">Signal</keyword>
<gene>
    <name evidence="4" type="ORF">ACFPOB_17100</name>
</gene>
<dbReference type="SUPFAM" id="SSF50882">
    <property type="entry name" value="beta-Barrel protease inhibitors"/>
    <property type="match status" value="2"/>
</dbReference>
<feature type="chain" id="PRO_5046046039" evidence="2">
    <location>
        <begin position="33"/>
        <end position="274"/>
    </location>
</feature>
<feature type="domain" description="Alkaline proteinase inhibitor/ Outer membrane lipoprotein Omp19" evidence="3">
    <location>
        <begin position="178"/>
        <end position="272"/>
    </location>
</feature>
<dbReference type="InterPro" id="IPR021140">
    <property type="entry name" value="Inh/Omp19"/>
</dbReference>
<name>A0ABW0ISI8_9HYPH</name>
<proteinExistence type="predicted"/>
<evidence type="ECO:0000256" key="2">
    <source>
        <dbReference type="SAM" id="SignalP"/>
    </source>
</evidence>
<evidence type="ECO:0000259" key="3">
    <source>
        <dbReference type="Pfam" id="PF02974"/>
    </source>
</evidence>
<comment type="caution">
    <text evidence="4">The sequence shown here is derived from an EMBL/GenBank/DDBJ whole genome shotgun (WGS) entry which is preliminary data.</text>
</comment>
<organism evidence="4 5">
    <name type="scientific">Bosea eneae</name>
    <dbReference type="NCBI Taxonomy" id="151454"/>
    <lineage>
        <taxon>Bacteria</taxon>
        <taxon>Pseudomonadati</taxon>
        <taxon>Pseudomonadota</taxon>
        <taxon>Alphaproteobacteria</taxon>
        <taxon>Hyphomicrobiales</taxon>
        <taxon>Boseaceae</taxon>
        <taxon>Bosea</taxon>
    </lineage>
</organism>
<dbReference type="Proteomes" id="UP001596053">
    <property type="component" value="Unassembled WGS sequence"/>
</dbReference>
<dbReference type="RefSeq" id="WP_377799612.1">
    <property type="nucleotide sequence ID" value="NZ_JBHSLW010000028.1"/>
</dbReference>
<evidence type="ECO:0000256" key="1">
    <source>
        <dbReference type="ARBA" id="ARBA00022729"/>
    </source>
</evidence>
<evidence type="ECO:0000313" key="5">
    <source>
        <dbReference type="Proteomes" id="UP001596053"/>
    </source>
</evidence>
<dbReference type="Gene3D" id="2.40.128.10">
    <property type="match status" value="2"/>
</dbReference>
<feature type="signal peptide" evidence="2">
    <location>
        <begin position="1"/>
        <end position="32"/>
    </location>
</feature>
<protein>
    <submittedName>
        <fullName evidence="4">AprI/Inh family metalloprotease inhibitor</fullName>
    </submittedName>
</protein>
<accession>A0ABW0ISI8</accession>
<evidence type="ECO:0000313" key="4">
    <source>
        <dbReference type="EMBL" id="MFC5421277.1"/>
    </source>
</evidence>
<dbReference type="InterPro" id="IPR016085">
    <property type="entry name" value="Protease_inh_B-barrel_dom"/>
</dbReference>
<keyword evidence="5" id="KW-1185">Reference proteome</keyword>
<keyword evidence="4" id="KW-0483">Metalloprotease inhibitor</keyword>
<dbReference type="GO" id="GO:0030414">
    <property type="term" value="F:peptidase inhibitor activity"/>
    <property type="evidence" value="ECO:0007669"/>
    <property type="project" value="UniProtKB-KW"/>
</dbReference>
<keyword evidence="4" id="KW-0646">Protease inhibitor</keyword>